<dbReference type="AlphaFoldDB" id="A0A5B2VBN3"/>
<proteinExistence type="predicted"/>
<organism evidence="1 2">
    <name type="scientific">Salinarimonas soli</name>
    <dbReference type="NCBI Taxonomy" id="1638099"/>
    <lineage>
        <taxon>Bacteria</taxon>
        <taxon>Pseudomonadati</taxon>
        <taxon>Pseudomonadota</taxon>
        <taxon>Alphaproteobacteria</taxon>
        <taxon>Hyphomicrobiales</taxon>
        <taxon>Salinarimonadaceae</taxon>
        <taxon>Salinarimonas</taxon>
    </lineage>
</organism>
<dbReference type="EMBL" id="VUOA01000032">
    <property type="protein sequence ID" value="KAA2235860.1"/>
    <property type="molecule type" value="Genomic_DNA"/>
</dbReference>
<gene>
    <name evidence="1" type="ORF">F0L46_17620</name>
</gene>
<reference evidence="1 2" key="2">
    <citation type="submission" date="2019-09" db="EMBL/GenBank/DDBJ databases">
        <authorList>
            <person name="Jin C."/>
        </authorList>
    </citation>
    <scope>NUCLEOTIDE SEQUENCE [LARGE SCALE GENOMIC DNA]</scope>
    <source>
        <strain evidence="1 2">BN140002</strain>
    </source>
</reference>
<dbReference type="RefSeq" id="WP_149819939.1">
    <property type="nucleotide sequence ID" value="NZ_VUOA01000032.1"/>
</dbReference>
<name>A0A5B2VBN3_9HYPH</name>
<evidence type="ECO:0008006" key="3">
    <source>
        <dbReference type="Google" id="ProtNLM"/>
    </source>
</evidence>
<accession>A0A5B2VBN3</accession>
<reference evidence="1 2" key="1">
    <citation type="submission" date="2019-09" db="EMBL/GenBank/DDBJ databases">
        <title>Salinarimonas rosea gen. nov., sp. nov., a new member of the a-2 subgroup of the Proteobacteria.</title>
        <authorList>
            <person name="Liu J."/>
        </authorList>
    </citation>
    <scope>NUCLEOTIDE SEQUENCE [LARGE SCALE GENOMIC DNA]</scope>
    <source>
        <strain evidence="1 2">BN140002</strain>
    </source>
</reference>
<evidence type="ECO:0000313" key="1">
    <source>
        <dbReference type="EMBL" id="KAA2235860.1"/>
    </source>
</evidence>
<protein>
    <recommendedName>
        <fullName evidence="3">Restriction endonuclease</fullName>
    </recommendedName>
</protein>
<dbReference type="Proteomes" id="UP000323142">
    <property type="component" value="Unassembled WGS sequence"/>
</dbReference>
<comment type="caution">
    <text evidence="1">The sequence shown here is derived from an EMBL/GenBank/DDBJ whole genome shotgun (WGS) entry which is preliminary data.</text>
</comment>
<dbReference type="OrthoDB" id="7846333at2"/>
<evidence type="ECO:0000313" key="2">
    <source>
        <dbReference type="Proteomes" id="UP000323142"/>
    </source>
</evidence>
<sequence length="199" mass="22116">MIVDAICEAWDKMSADFPEPTAEEDESRVNGALHNHLLLALQEQTLLSSLVRNVTRGSEQYSYDGTKHEFRPDLNFHLTARDIRFPLVGECKIIDASTHRTIARYKRDGIDRFTSGNYGWACVEALMVAYVRDASDAETSLAAATGSAPERWVGVRSTAHYRSVHARGFQYVGRDPREECPGDIGIIHIWLPAPAAGSP</sequence>
<keyword evidence="2" id="KW-1185">Reference proteome</keyword>